<accession>A0ABQ9W6N2</accession>
<evidence type="ECO:0000256" key="3">
    <source>
        <dbReference type="ARBA" id="ARBA00022989"/>
    </source>
</evidence>
<keyword evidence="2 6" id="KW-0812">Transmembrane</keyword>
<feature type="transmembrane region" description="Helical" evidence="6">
    <location>
        <begin position="211"/>
        <end position="233"/>
    </location>
</feature>
<evidence type="ECO:0000256" key="2">
    <source>
        <dbReference type="ARBA" id="ARBA00022692"/>
    </source>
</evidence>
<feature type="transmembrane region" description="Helical" evidence="6">
    <location>
        <begin position="119"/>
        <end position="140"/>
    </location>
</feature>
<keyword evidence="3 6" id="KW-1133">Transmembrane helix</keyword>
<feature type="compositionally biased region" description="Polar residues" evidence="5">
    <location>
        <begin position="401"/>
        <end position="413"/>
    </location>
</feature>
<feature type="domain" description="Peptidase S54 rhomboid" evidence="7">
    <location>
        <begin position="119"/>
        <end position="252"/>
    </location>
</feature>
<keyword evidence="4 6" id="KW-0472">Membrane</keyword>
<evidence type="ECO:0000256" key="4">
    <source>
        <dbReference type="ARBA" id="ARBA00023136"/>
    </source>
</evidence>
<evidence type="ECO:0000259" key="7">
    <source>
        <dbReference type="Pfam" id="PF01694"/>
    </source>
</evidence>
<evidence type="ECO:0000256" key="5">
    <source>
        <dbReference type="SAM" id="MobiDB-lite"/>
    </source>
</evidence>
<feature type="region of interest" description="Disordered" evidence="5">
    <location>
        <begin position="374"/>
        <end position="418"/>
    </location>
</feature>
<keyword evidence="9" id="KW-1185">Reference proteome</keyword>
<dbReference type="Gene3D" id="1.20.1540.10">
    <property type="entry name" value="Rhomboid-like"/>
    <property type="match status" value="1"/>
</dbReference>
<evidence type="ECO:0000313" key="8">
    <source>
        <dbReference type="EMBL" id="KAK2117302.1"/>
    </source>
</evidence>
<protein>
    <submittedName>
        <fullName evidence="8">Rhomboid domain-containing protein 2</fullName>
    </submittedName>
</protein>
<feature type="transmembrane region" description="Helical" evidence="6">
    <location>
        <begin position="152"/>
        <end position="173"/>
    </location>
</feature>
<evidence type="ECO:0000256" key="1">
    <source>
        <dbReference type="ARBA" id="ARBA00004141"/>
    </source>
</evidence>
<evidence type="ECO:0000313" key="9">
    <source>
        <dbReference type="Proteomes" id="UP001266305"/>
    </source>
</evidence>
<dbReference type="PANTHER" id="PTHR11009">
    <property type="entry name" value="DER1-LIKE PROTEIN, DERLIN"/>
    <property type="match status" value="1"/>
</dbReference>
<proteinExistence type="predicted"/>
<dbReference type="Proteomes" id="UP001266305">
    <property type="component" value="Unassembled WGS sequence"/>
</dbReference>
<evidence type="ECO:0000256" key="6">
    <source>
        <dbReference type="SAM" id="Phobius"/>
    </source>
</evidence>
<dbReference type="EMBL" id="JASSZA010000002">
    <property type="protein sequence ID" value="KAK2117302.1"/>
    <property type="molecule type" value="Genomic_DNA"/>
</dbReference>
<dbReference type="SUPFAM" id="SSF144091">
    <property type="entry name" value="Rhomboid-like"/>
    <property type="match status" value="1"/>
</dbReference>
<reference evidence="8 9" key="1">
    <citation type="submission" date="2023-05" db="EMBL/GenBank/DDBJ databases">
        <title>B98-5 Cell Line De Novo Hybrid Assembly: An Optical Mapping Approach.</title>
        <authorList>
            <person name="Kananen K."/>
            <person name="Auerbach J.A."/>
            <person name="Kautto E."/>
            <person name="Blachly J.S."/>
        </authorList>
    </citation>
    <scope>NUCLEOTIDE SEQUENCE [LARGE SCALE GENOMIC DNA]</scope>
    <source>
        <strain evidence="8">B95-8</strain>
        <tissue evidence="8">Cell line</tissue>
    </source>
</reference>
<dbReference type="InterPro" id="IPR035952">
    <property type="entry name" value="Rhomboid-like_sf"/>
</dbReference>
<dbReference type="InterPro" id="IPR022764">
    <property type="entry name" value="Peptidase_S54_rhomboid_dom"/>
</dbReference>
<feature type="region of interest" description="Disordered" evidence="5">
    <location>
        <begin position="275"/>
        <end position="301"/>
    </location>
</feature>
<comment type="subcellular location">
    <subcellularLocation>
        <location evidence="1">Membrane</location>
        <topology evidence="1">Multi-pass membrane protein</topology>
    </subcellularLocation>
</comment>
<name>A0ABQ9W6N2_SAGOE</name>
<organism evidence="8 9">
    <name type="scientific">Saguinus oedipus</name>
    <name type="common">Cotton-top tamarin</name>
    <name type="synonym">Oedipomidas oedipus</name>
    <dbReference type="NCBI Taxonomy" id="9490"/>
    <lineage>
        <taxon>Eukaryota</taxon>
        <taxon>Metazoa</taxon>
        <taxon>Chordata</taxon>
        <taxon>Craniata</taxon>
        <taxon>Vertebrata</taxon>
        <taxon>Euteleostomi</taxon>
        <taxon>Mammalia</taxon>
        <taxon>Eutheria</taxon>
        <taxon>Euarchontoglires</taxon>
        <taxon>Primates</taxon>
        <taxon>Haplorrhini</taxon>
        <taxon>Platyrrhini</taxon>
        <taxon>Cebidae</taxon>
        <taxon>Callitrichinae</taxon>
        <taxon>Saguinus</taxon>
    </lineage>
</organism>
<sequence>MAASGPGYRSWCLCPEVPSATFFTALLSLLVSGPRLFLLQPPLAPSGLTLKSEALRNWQGEQGRAGIAGRALVLRLRWSLGSSLQDSPLQASPPASPCLVISPAIRRTDLQHRLLPSMLVTYIFVYENPISLLCGAIIIWRFAGNFERTVGTVRHCFFTVIFAIFSAIIFLSFEAVSSLSKLGEVEDARGFTPVAFAMLGVTSVRSRMRRALVFGMVVPSVLVPWLLLGASWLIPQTSFLSNVCGLCIGLSCILPSRELLKDACQRVNQAGGSGVSRQEVSVPQEDTETASHLTHYPGTDPTRCPGTDPATSAEVCAGFWLQWLEGPTADGLTYCYSLDLSERVTLKLDQTFPFSLMRRISVFKYVSGSSAERRAAQSRRLNPVPGSYPTQSCHPHLSPSHPVSQTQHSSGQKLASWPSCTPGHMPTLPPYQPASGLCYVQNHFGPNPNSSSVYPASVGTSLGVQPPTPVNCPGTVYSGVLGTPGAAGSKESSRVPMP</sequence>
<dbReference type="Pfam" id="PF01694">
    <property type="entry name" value="Rhomboid"/>
    <property type="match status" value="1"/>
</dbReference>
<gene>
    <name evidence="8" type="primary">RHBDD2</name>
    <name evidence="8" type="ORF">P7K49_004188</name>
</gene>
<comment type="caution">
    <text evidence="8">The sequence shown here is derived from an EMBL/GenBank/DDBJ whole genome shotgun (WGS) entry which is preliminary data.</text>
</comment>